<evidence type="ECO:0000256" key="6">
    <source>
        <dbReference type="ARBA" id="ARBA00022525"/>
    </source>
</evidence>
<feature type="binding site" evidence="13">
    <location>
        <position position="157"/>
    </location>
    <ligand>
        <name>substrate</name>
    </ligand>
</feature>
<dbReference type="GO" id="GO:0000287">
    <property type="term" value="F:magnesium ion binding"/>
    <property type="evidence" value="ECO:0007669"/>
    <property type="project" value="UniProtKB-UniRule"/>
</dbReference>
<dbReference type="SFLD" id="SFLDG00178">
    <property type="entry name" value="enolase"/>
    <property type="match status" value="1"/>
</dbReference>
<evidence type="ECO:0000256" key="1">
    <source>
        <dbReference type="ARBA" id="ARBA00005031"/>
    </source>
</evidence>
<evidence type="ECO:0000256" key="13">
    <source>
        <dbReference type="PIRSR" id="PIRSR001400-2"/>
    </source>
</evidence>
<feature type="binding site" evidence="13">
    <location>
        <position position="312"/>
    </location>
    <ligand>
        <name>substrate</name>
    </ligand>
</feature>
<feature type="domain" description="Enolase C-terminal TIM barrel" evidence="15">
    <location>
        <begin position="141"/>
        <end position="425"/>
    </location>
</feature>
<dbReference type="Proteomes" id="UP000184550">
    <property type="component" value="Unassembled WGS sequence"/>
</dbReference>
<dbReference type="InterPro" id="IPR020811">
    <property type="entry name" value="Enolase_N"/>
</dbReference>
<dbReference type="UniPathway" id="UPA00109">
    <property type="reaction ID" value="UER00187"/>
</dbReference>
<sequence length="429" mass="45527">MSETAINAIIAREILDSRGRPTLEAEVYLDNGAYGHAQVPSGASTGSFEAHELRDGDKSRYGGKGVLTAVKNANEIIAPALNGVSALEQTVIDQIMLDLDGTPNKSNLGANAILGVSLAVAKAAAESVGLPLYRYLGGPIANLLPVPLMNVINGGSHAANNVDIQEFMIVPIAAPTFKEALRWGAEVFASLSGVLKEKGLLGGVGDEGGFAPNLGSNQEALDILIQAIEMAGYKPGEQVALALDVASSEFYKDGTYTYDGQPHSPAQLIDYLSDLIGKYPIISIEDGLQEDDWDNWKSLTEKIGSKVQLVGDDLFVTNPTRLRTGIEQKIGNSILVKLNQIGSLSETLETVDLATRNGYTSVISHRSGETEDTTISDLAVATRAGQIKTGSLCRSERIAKYNRLLRIEDELGAQAVYAGAVGLGPRFSK</sequence>
<feature type="binding site" evidence="11">
    <location>
        <position position="337"/>
    </location>
    <ligand>
        <name>(2R)-2-phosphoglycerate</name>
        <dbReference type="ChEBI" id="CHEBI:58289"/>
    </ligand>
</feature>
<feature type="binding site" evidence="11 14">
    <location>
        <position position="244"/>
    </location>
    <ligand>
        <name>Mg(2+)</name>
        <dbReference type="ChEBI" id="CHEBI:18420"/>
    </ligand>
</feature>
<dbReference type="Pfam" id="PF03952">
    <property type="entry name" value="Enolase_N"/>
    <property type="match status" value="1"/>
</dbReference>
<evidence type="ECO:0000256" key="7">
    <source>
        <dbReference type="ARBA" id="ARBA00022723"/>
    </source>
</evidence>
<dbReference type="NCBIfam" id="TIGR01060">
    <property type="entry name" value="eno"/>
    <property type="match status" value="1"/>
</dbReference>
<dbReference type="InterPro" id="IPR020809">
    <property type="entry name" value="Enolase_CS"/>
</dbReference>
<dbReference type="SMART" id="SM01193">
    <property type="entry name" value="Enolase_N"/>
    <property type="match status" value="1"/>
</dbReference>
<evidence type="ECO:0000259" key="16">
    <source>
        <dbReference type="SMART" id="SM01193"/>
    </source>
</evidence>
<proteinExistence type="inferred from homology"/>
<dbReference type="GO" id="GO:0000015">
    <property type="term" value="C:phosphopyruvate hydratase complex"/>
    <property type="evidence" value="ECO:0007669"/>
    <property type="project" value="InterPro"/>
</dbReference>
<feature type="binding site" evidence="11">
    <location>
        <position position="366"/>
    </location>
    <ligand>
        <name>(2R)-2-phosphoglycerate</name>
        <dbReference type="ChEBI" id="CHEBI:58289"/>
    </ligand>
</feature>
<evidence type="ECO:0000313" key="17">
    <source>
        <dbReference type="EMBL" id="VXD25485.1"/>
    </source>
</evidence>
<feature type="binding site" evidence="13">
    <location>
        <position position="285"/>
    </location>
    <ligand>
        <name>substrate</name>
    </ligand>
</feature>
<keyword evidence="6 11" id="KW-0964">Secreted</keyword>
<comment type="cofactor">
    <cofactor evidence="11">
        <name>Mg(2+)</name>
        <dbReference type="ChEBI" id="CHEBI:18420"/>
    </cofactor>
    <text evidence="11">Binds a second Mg(2+) ion via substrate during catalysis.</text>
</comment>
<feature type="binding site" evidence="11">
    <location>
        <position position="367"/>
    </location>
    <ligand>
        <name>(2R)-2-phosphoglycerate</name>
        <dbReference type="ChEBI" id="CHEBI:58289"/>
    </ligand>
</feature>
<dbReference type="FunFam" id="3.20.20.120:FF:000001">
    <property type="entry name" value="Enolase"/>
    <property type="match status" value="1"/>
</dbReference>
<keyword evidence="5 11" id="KW-0963">Cytoplasm</keyword>
<evidence type="ECO:0000256" key="11">
    <source>
        <dbReference type="HAMAP-Rule" id="MF_00318"/>
    </source>
</evidence>
<dbReference type="OrthoDB" id="9804716at2"/>
<comment type="pathway">
    <text evidence="1 11">Carbohydrate degradation; glycolysis; pyruvate from D-glyceraldehyde 3-phosphate: step 4/5.</text>
</comment>
<dbReference type="PIRSF" id="PIRSF001400">
    <property type="entry name" value="Enolase"/>
    <property type="match status" value="1"/>
</dbReference>
<dbReference type="PANTHER" id="PTHR11902">
    <property type="entry name" value="ENOLASE"/>
    <property type="match status" value="1"/>
</dbReference>
<evidence type="ECO:0000256" key="3">
    <source>
        <dbReference type="ARBA" id="ARBA00012058"/>
    </source>
</evidence>
<comment type="similarity">
    <text evidence="2 11">Belongs to the enolase family.</text>
</comment>
<dbReference type="Pfam" id="PF00113">
    <property type="entry name" value="Enolase_C"/>
    <property type="match status" value="1"/>
</dbReference>
<feature type="binding site" evidence="11">
    <location>
        <position position="388"/>
    </location>
    <ligand>
        <name>(2R)-2-phosphoglycerate</name>
        <dbReference type="ChEBI" id="CHEBI:58289"/>
    </ligand>
</feature>
<dbReference type="SUPFAM" id="SSF54826">
    <property type="entry name" value="Enolase N-terminal domain-like"/>
    <property type="match status" value="1"/>
</dbReference>
<reference evidence="17" key="1">
    <citation type="submission" date="2019-10" db="EMBL/GenBank/DDBJ databases">
        <authorList>
            <consortium name="Genoscope - CEA"/>
            <person name="William W."/>
        </authorList>
    </citation>
    <scope>NUCLEOTIDE SEQUENCE [LARGE SCALE GENOMIC DNA]</scope>
    <source>
        <strain evidence="17">BBR_PRJEB10992</strain>
    </source>
</reference>
<dbReference type="Gene3D" id="3.20.20.120">
    <property type="entry name" value="Enolase-like C-terminal domain"/>
    <property type="match status" value="1"/>
</dbReference>
<feature type="binding site" evidence="13">
    <location>
        <begin position="364"/>
        <end position="367"/>
    </location>
    <ligand>
        <name>substrate</name>
    </ligand>
</feature>
<keyword evidence="10 11" id="KW-0456">Lyase</keyword>
<gene>
    <name evidence="11 17" type="primary">eno</name>
    <name evidence="17" type="ORF">PL8927_880036</name>
</gene>
<evidence type="ECO:0000313" key="18">
    <source>
        <dbReference type="Proteomes" id="UP000184550"/>
    </source>
</evidence>
<comment type="function">
    <text evidence="11">Catalyzes the reversible conversion of 2-phosphoglycerate (2-PG) into phosphoenolpyruvate (PEP). It is essential for the degradation of carbohydrates via glycolysis.</text>
</comment>
<accession>A0A7Z9C4N7</accession>
<dbReference type="PRINTS" id="PR00148">
    <property type="entry name" value="ENOLASE"/>
</dbReference>
<dbReference type="AlphaFoldDB" id="A0A7Z9C4N7"/>
<dbReference type="EMBL" id="CZCU02000166">
    <property type="protein sequence ID" value="VXD25485.1"/>
    <property type="molecule type" value="Genomic_DNA"/>
</dbReference>
<protein>
    <recommendedName>
        <fullName evidence="4 11">Enolase</fullName>
        <ecNumber evidence="3 11">4.2.1.11</ecNumber>
    </recommendedName>
    <alternativeName>
        <fullName evidence="11">2-phospho-D-glycerate hydro-lyase</fullName>
    </alternativeName>
    <alternativeName>
        <fullName evidence="11">2-phosphoglycerate dehydratase</fullName>
    </alternativeName>
</protein>
<evidence type="ECO:0000259" key="15">
    <source>
        <dbReference type="SMART" id="SM01192"/>
    </source>
</evidence>
<feature type="domain" description="Enolase N-terminal" evidence="16">
    <location>
        <begin position="6"/>
        <end position="136"/>
    </location>
</feature>
<evidence type="ECO:0000256" key="4">
    <source>
        <dbReference type="ARBA" id="ARBA00017068"/>
    </source>
</evidence>
<evidence type="ECO:0000256" key="5">
    <source>
        <dbReference type="ARBA" id="ARBA00022490"/>
    </source>
</evidence>
<evidence type="ECO:0000256" key="10">
    <source>
        <dbReference type="ARBA" id="ARBA00023239"/>
    </source>
</evidence>
<dbReference type="PANTHER" id="PTHR11902:SF1">
    <property type="entry name" value="ENOLASE"/>
    <property type="match status" value="1"/>
</dbReference>
<dbReference type="InterPro" id="IPR020810">
    <property type="entry name" value="Enolase_C"/>
</dbReference>
<dbReference type="SFLD" id="SFLDS00001">
    <property type="entry name" value="Enolase"/>
    <property type="match status" value="1"/>
</dbReference>
<dbReference type="SFLD" id="SFLDF00002">
    <property type="entry name" value="enolase"/>
    <property type="match status" value="1"/>
</dbReference>
<dbReference type="GO" id="GO:0005576">
    <property type="term" value="C:extracellular region"/>
    <property type="evidence" value="ECO:0007669"/>
    <property type="project" value="UniProtKB-SubCell"/>
</dbReference>
<dbReference type="RefSeq" id="WP_083626850.1">
    <property type="nucleotide sequence ID" value="NZ_LR734886.1"/>
</dbReference>
<dbReference type="SUPFAM" id="SSF51604">
    <property type="entry name" value="Enolase C-terminal domain-like"/>
    <property type="match status" value="1"/>
</dbReference>
<evidence type="ECO:0000256" key="2">
    <source>
        <dbReference type="ARBA" id="ARBA00009604"/>
    </source>
</evidence>
<dbReference type="InterPro" id="IPR000941">
    <property type="entry name" value="Enolase"/>
</dbReference>
<feature type="binding site" evidence="13">
    <location>
        <position position="388"/>
    </location>
    <ligand>
        <name>substrate</name>
    </ligand>
</feature>
<feature type="binding site" evidence="11">
    <location>
        <position position="165"/>
    </location>
    <ligand>
        <name>(2R)-2-phosphoglycerate</name>
        <dbReference type="ChEBI" id="CHEBI:58289"/>
    </ligand>
</feature>
<dbReference type="GO" id="GO:0009986">
    <property type="term" value="C:cell surface"/>
    <property type="evidence" value="ECO:0007669"/>
    <property type="project" value="UniProtKB-SubCell"/>
</dbReference>
<dbReference type="GO" id="GO:0006096">
    <property type="term" value="P:glycolytic process"/>
    <property type="evidence" value="ECO:0007669"/>
    <property type="project" value="UniProtKB-UniRule"/>
</dbReference>
<organism evidence="17 18">
    <name type="scientific">Planktothrix serta PCC 8927</name>
    <dbReference type="NCBI Taxonomy" id="671068"/>
    <lineage>
        <taxon>Bacteria</taxon>
        <taxon>Bacillati</taxon>
        <taxon>Cyanobacteriota</taxon>
        <taxon>Cyanophyceae</taxon>
        <taxon>Oscillatoriophycideae</taxon>
        <taxon>Oscillatoriales</taxon>
        <taxon>Microcoleaceae</taxon>
        <taxon>Planktothrix</taxon>
    </lineage>
</organism>
<dbReference type="InterPro" id="IPR029017">
    <property type="entry name" value="Enolase-like_N"/>
</dbReference>
<feature type="binding site" evidence="13">
    <location>
        <position position="166"/>
    </location>
    <ligand>
        <name>substrate</name>
    </ligand>
</feature>
<comment type="catalytic activity">
    <reaction evidence="11">
        <text>(2R)-2-phosphoglycerate = phosphoenolpyruvate + H2O</text>
        <dbReference type="Rhea" id="RHEA:10164"/>
        <dbReference type="ChEBI" id="CHEBI:15377"/>
        <dbReference type="ChEBI" id="CHEBI:58289"/>
        <dbReference type="ChEBI" id="CHEBI:58702"/>
        <dbReference type="EC" id="4.2.1.11"/>
    </reaction>
</comment>
<dbReference type="InterPro" id="IPR036849">
    <property type="entry name" value="Enolase-like_C_sf"/>
</dbReference>
<evidence type="ECO:0000256" key="14">
    <source>
        <dbReference type="PIRSR" id="PIRSR001400-3"/>
    </source>
</evidence>
<evidence type="ECO:0000256" key="8">
    <source>
        <dbReference type="ARBA" id="ARBA00022842"/>
    </source>
</evidence>
<keyword evidence="9 11" id="KW-0324">Glycolysis</keyword>
<dbReference type="SMART" id="SM01192">
    <property type="entry name" value="Enolase_C"/>
    <property type="match status" value="1"/>
</dbReference>
<comment type="cofactor">
    <cofactor evidence="14">
        <name>Mg(2+)</name>
        <dbReference type="ChEBI" id="CHEBI:18420"/>
    </cofactor>
    <text evidence="14">Mg(2+) is required for catalysis and for stabilizing the dimer.</text>
</comment>
<feature type="active site" description="Proton acceptor" evidence="11 12">
    <location>
        <position position="337"/>
    </location>
</feature>
<comment type="subcellular location">
    <subcellularLocation>
        <location evidence="11">Cytoplasm</location>
    </subcellularLocation>
    <subcellularLocation>
        <location evidence="11">Secreted</location>
    </subcellularLocation>
    <subcellularLocation>
        <location evidence="11">Cell surface</location>
    </subcellularLocation>
    <text evidence="11">Fractions of enolase are present in both the cytoplasm and on the cell surface.</text>
</comment>
<name>A0A7Z9C4N7_9CYAN</name>
<dbReference type="PROSITE" id="PS00164">
    <property type="entry name" value="ENOLASE"/>
    <property type="match status" value="1"/>
</dbReference>
<keyword evidence="8 11" id="KW-0460">Magnesium</keyword>
<feature type="active site" description="Proton donor" evidence="11 12">
    <location>
        <position position="207"/>
    </location>
</feature>
<evidence type="ECO:0000256" key="12">
    <source>
        <dbReference type="PIRSR" id="PIRSR001400-1"/>
    </source>
</evidence>
<keyword evidence="7 11" id="KW-0479">Metal-binding</keyword>
<dbReference type="EC" id="4.2.1.11" evidence="3 11"/>
<dbReference type="FunFam" id="3.30.390.10:FF:000001">
    <property type="entry name" value="Enolase"/>
    <property type="match status" value="1"/>
</dbReference>
<feature type="binding site" evidence="11 14">
    <location>
        <position position="312"/>
    </location>
    <ligand>
        <name>Mg(2+)</name>
        <dbReference type="ChEBI" id="CHEBI:18420"/>
    </ligand>
</feature>
<dbReference type="GO" id="GO:0004634">
    <property type="term" value="F:phosphopyruvate hydratase activity"/>
    <property type="evidence" value="ECO:0007669"/>
    <property type="project" value="UniProtKB-UniRule"/>
</dbReference>
<keyword evidence="18" id="KW-1185">Reference proteome</keyword>
<evidence type="ECO:0000256" key="9">
    <source>
        <dbReference type="ARBA" id="ARBA00023152"/>
    </source>
</evidence>
<feature type="binding site" evidence="11 14">
    <location>
        <position position="285"/>
    </location>
    <ligand>
        <name>Mg(2+)</name>
        <dbReference type="ChEBI" id="CHEBI:18420"/>
    </ligand>
</feature>
<dbReference type="Gene3D" id="3.30.390.10">
    <property type="entry name" value="Enolase-like, N-terminal domain"/>
    <property type="match status" value="1"/>
</dbReference>
<dbReference type="HAMAP" id="MF_00318">
    <property type="entry name" value="Enolase"/>
    <property type="match status" value="1"/>
</dbReference>
<dbReference type="CDD" id="cd03313">
    <property type="entry name" value="enolase"/>
    <property type="match status" value="1"/>
</dbReference>
<comment type="caution">
    <text evidence="17">The sequence shown here is derived from an EMBL/GenBank/DDBJ whole genome shotgun (WGS) entry which is preliminary data.</text>
</comment>